<proteinExistence type="predicted"/>
<evidence type="ECO:0000313" key="2">
    <source>
        <dbReference type="EMBL" id="TZF90777.1"/>
    </source>
</evidence>
<organism evidence="2 3">
    <name type="scientific">Cognatilysobacter lacus</name>
    <dbReference type="NCBI Taxonomy" id="1643323"/>
    <lineage>
        <taxon>Bacteria</taxon>
        <taxon>Pseudomonadati</taxon>
        <taxon>Pseudomonadota</taxon>
        <taxon>Gammaproteobacteria</taxon>
        <taxon>Lysobacterales</taxon>
        <taxon>Lysobacteraceae</taxon>
        <taxon>Cognatilysobacter</taxon>
    </lineage>
</organism>
<dbReference type="PRINTS" id="PR00633">
    <property type="entry name" value="RCCNDNSATION"/>
</dbReference>
<dbReference type="PANTHER" id="PTHR45982">
    <property type="entry name" value="REGULATOR OF CHROMOSOME CONDENSATION"/>
    <property type="match status" value="1"/>
</dbReference>
<dbReference type="InterPro" id="IPR009091">
    <property type="entry name" value="RCC1/BLIP-II"/>
</dbReference>
<dbReference type="AlphaFoldDB" id="A0A5D8Z7X7"/>
<comment type="caution">
    <text evidence="2">The sequence shown here is derived from an EMBL/GenBank/DDBJ whole genome shotgun (WGS) entry which is preliminary data.</text>
</comment>
<feature type="region of interest" description="Disordered" evidence="1">
    <location>
        <begin position="379"/>
        <end position="405"/>
    </location>
</feature>
<name>A0A5D8Z7X7_9GAMM</name>
<sequence length="405" mass="42955">MRWGWGVAVAAGVAVTLMVATHHSHVAGTPAKPDVTVLDGVVSAGAAYVVALDREGRVYGWGDGGDPNVARKLSRSDRPRQLMDGAGYRTVIAGHDSVHALDASGRLWRADLKSIWASPGAPTAPFALFPDRAWRRLGESSGIVAGVARDGSLWYWFDRDVASAFERRTGAETIAVQPRPLMRGTRFVDVCLRGVYLHAVDEDGGLWRSDALSPYGADDGSALQGERSELQHIDASARLEHVYCRENASQVLALDSTGRLHGYGMNTFGELGTGDAEYRRPPGAPQATRLQPLSDKRWAAVAVAPGFSLGIAADGSLWGWGRNNDHELGIRHGEPKAPALIDGAHQWVSVVATYGGGIALTADGKLFGWGANASGELGDGGVASRHEEPAPVLTHTQFGGPDAHP</sequence>
<dbReference type="Proteomes" id="UP000323164">
    <property type="component" value="Unassembled WGS sequence"/>
</dbReference>
<keyword evidence="3" id="KW-1185">Reference proteome</keyword>
<dbReference type="Gene3D" id="2.130.10.30">
    <property type="entry name" value="Regulator of chromosome condensation 1/beta-lactamase-inhibitor protein II"/>
    <property type="match status" value="2"/>
</dbReference>
<dbReference type="GO" id="GO:0005737">
    <property type="term" value="C:cytoplasm"/>
    <property type="evidence" value="ECO:0007669"/>
    <property type="project" value="TreeGrafter"/>
</dbReference>
<dbReference type="InterPro" id="IPR000408">
    <property type="entry name" value="Reg_chr_condens"/>
</dbReference>
<protein>
    <submittedName>
        <fullName evidence="2">Uncharacterized protein</fullName>
    </submittedName>
</protein>
<evidence type="ECO:0000256" key="1">
    <source>
        <dbReference type="SAM" id="MobiDB-lite"/>
    </source>
</evidence>
<evidence type="ECO:0000313" key="3">
    <source>
        <dbReference type="Proteomes" id="UP000323164"/>
    </source>
</evidence>
<dbReference type="GO" id="GO:0005085">
    <property type="term" value="F:guanyl-nucleotide exchange factor activity"/>
    <property type="evidence" value="ECO:0007669"/>
    <property type="project" value="TreeGrafter"/>
</dbReference>
<dbReference type="SUPFAM" id="SSF50985">
    <property type="entry name" value="RCC1/BLIP-II"/>
    <property type="match status" value="2"/>
</dbReference>
<reference evidence="2 3" key="1">
    <citation type="submission" date="2019-08" db="EMBL/GenBank/DDBJ databases">
        <title>Draft genome sequence of Lysobacter sp. UKS-15.</title>
        <authorList>
            <person name="Im W.-T."/>
        </authorList>
    </citation>
    <scope>NUCLEOTIDE SEQUENCE [LARGE SCALE GENOMIC DNA]</scope>
    <source>
        <strain evidence="2 3">UKS-15</strain>
    </source>
</reference>
<dbReference type="PROSITE" id="PS50012">
    <property type="entry name" value="RCC1_3"/>
    <property type="match status" value="1"/>
</dbReference>
<gene>
    <name evidence="2" type="ORF">FW784_04005</name>
</gene>
<dbReference type="InterPro" id="IPR051553">
    <property type="entry name" value="Ran_GTPase-activating"/>
</dbReference>
<dbReference type="PANTHER" id="PTHR45982:SF1">
    <property type="entry name" value="REGULATOR OF CHROMOSOME CONDENSATION"/>
    <property type="match status" value="1"/>
</dbReference>
<dbReference type="EMBL" id="VTRV01000027">
    <property type="protein sequence ID" value="TZF90777.1"/>
    <property type="molecule type" value="Genomic_DNA"/>
</dbReference>
<accession>A0A5D8Z7X7</accession>